<dbReference type="Gene3D" id="3.55.50.30">
    <property type="match status" value="1"/>
</dbReference>
<keyword evidence="4" id="KW-1185">Reference proteome</keyword>
<dbReference type="EMBL" id="JAMZEL010000001">
    <property type="protein sequence ID" value="MCP1381811.1"/>
    <property type="molecule type" value="Genomic_DNA"/>
</dbReference>
<dbReference type="Pfam" id="PF16344">
    <property type="entry name" value="FecR_C"/>
    <property type="match status" value="1"/>
</dbReference>
<dbReference type="PIRSF" id="PIRSF018266">
    <property type="entry name" value="FecR"/>
    <property type="match status" value="1"/>
</dbReference>
<evidence type="ECO:0000259" key="2">
    <source>
        <dbReference type="Pfam" id="PF16344"/>
    </source>
</evidence>
<dbReference type="Gene3D" id="2.60.120.1440">
    <property type="match status" value="1"/>
</dbReference>
<dbReference type="Proteomes" id="UP001204772">
    <property type="component" value="Unassembled WGS sequence"/>
</dbReference>
<protein>
    <submittedName>
        <fullName evidence="3">FecR domain-containing protein</fullName>
    </submittedName>
</protein>
<dbReference type="PANTHER" id="PTHR30273:SF2">
    <property type="entry name" value="PROTEIN FECR"/>
    <property type="match status" value="1"/>
</dbReference>
<gene>
    <name evidence="3" type="ORF">NCI00_05210</name>
</gene>
<dbReference type="RefSeq" id="WP_253525715.1">
    <property type="nucleotide sequence ID" value="NZ_JAMZEL010000001.1"/>
</dbReference>
<reference evidence="3 4" key="1">
    <citation type="submission" date="2022-06" db="EMBL/GenBank/DDBJ databases">
        <title>Runella sp. S5 genome sequencing.</title>
        <authorList>
            <person name="Park S."/>
        </authorList>
    </citation>
    <scope>NUCLEOTIDE SEQUENCE [LARGE SCALE GENOMIC DNA]</scope>
    <source>
        <strain evidence="3 4">S5</strain>
    </source>
</reference>
<dbReference type="InterPro" id="IPR032508">
    <property type="entry name" value="FecR_C"/>
</dbReference>
<feature type="domain" description="Protein FecR C-terminal" evidence="2">
    <location>
        <begin position="263"/>
        <end position="330"/>
    </location>
</feature>
<dbReference type="InterPro" id="IPR006860">
    <property type="entry name" value="FecR"/>
</dbReference>
<dbReference type="PANTHER" id="PTHR30273">
    <property type="entry name" value="PERIPLASMIC SIGNAL SENSOR AND SIGMA FACTOR ACTIVATOR FECR-RELATED"/>
    <property type="match status" value="1"/>
</dbReference>
<dbReference type="InterPro" id="IPR012373">
    <property type="entry name" value="Ferrdict_sens_TM"/>
</dbReference>
<dbReference type="Pfam" id="PF04773">
    <property type="entry name" value="FecR"/>
    <property type="match status" value="1"/>
</dbReference>
<organism evidence="3 4">
    <name type="scientific">Runella salmonicolor</name>
    <dbReference type="NCBI Taxonomy" id="2950278"/>
    <lineage>
        <taxon>Bacteria</taxon>
        <taxon>Pseudomonadati</taxon>
        <taxon>Bacteroidota</taxon>
        <taxon>Cytophagia</taxon>
        <taxon>Cytophagales</taxon>
        <taxon>Spirosomataceae</taxon>
        <taxon>Runella</taxon>
    </lineage>
</organism>
<feature type="domain" description="FecR protein" evidence="1">
    <location>
        <begin position="122"/>
        <end position="210"/>
    </location>
</feature>
<comment type="caution">
    <text evidence="3">The sequence shown here is derived from an EMBL/GenBank/DDBJ whole genome shotgun (WGS) entry which is preliminary data.</text>
</comment>
<sequence>MNQYEFNQLLEKYLAGECSPDEERLVHEWQENTLKTNTLILSEPEQISVKKRLWQRITEAVFEETAIRPFYKAQWFQWAAAASVAIVLGGGWFLSQPTKFNKNPITHTLQTPHGIEVKNTAANPRQIHLEDGSVVILKANSSVTYPEHFGKQSRSVFLRGEAFFNVKRDPTKPFVVHAGELVTEVLGTSFTVKSYEDAQSIEVLVATGRVSVYENSAKPTQQRNGLILTPNQKIIFDKVSRKLTPSIVEKPVVIQPPTHPTTFIFDETPLPNVLKKLENAYGLQIIIENQMLSQCVFTADLNELPLRTQLDLICKSVNASYEQRGTSIFINGEGCK</sequence>
<evidence type="ECO:0000313" key="4">
    <source>
        <dbReference type="Proteomes" id="UP001204772"/>
    </source>
</evidence>
<evidence type="ECO:0000259" key="1">
    <source>
        <dbReference type="Pfam" id="PF04773"/>
    </source>
</evidence>
<proteinExistence type="predicted"/>
<accession>A0ABT1FJ62</accession>
<name>A0ABT1FJ62_9BACT</name>
<evidence type="ECO:0000313" key="3">
    <source>
        <dbReference type="EMBL" id="MCP1381811.1"/>
    </source>
</evidence>